<comment type="similarity">
    <text evidence="1">Belongs to the LysR transcriptional regulatory family.</text>
</comment>
<keyword evidence="9" id="KW-1185">Reference proteome</keyword>
<protein>
    <submittedName>
        <fullName evidence="6">LysR family transcriptional regulator</fullName>
    </submittedName>
</protein>
<proteinExistence type="inferred from homology"/>
<dbReference type="AlphaFoldDB" id="A0A3R9FZW7"/>
<evidence type="ECO:0000256" key="3">
    <source>
        <dbReference type="ARBA" id="ARBA00023125"/>
    </source>
</evidence>
<dbReference type="InterPro" id="IPR036388">
    <property type="entry name" value="WH-like_DNA-bd_sf"/>
</dbReference>
<evidence type="ECO:0000259" key="5">
    <source>
        <dbReference type="PROSITE" id="PS50931"/>
    </source>
</evidence>
<keyword evidence="3" id="KW-0238">DNA-binding</keyword>
<evidence type="ECO:0000256" key="1">
    <source>
        <dbReference type="ARBA" id="ARBA00009437"/>
    </source>
</evidence>
<dbReference type="InterPro" id="IPR000847">
    <property type="entry name" value="LysR_HTH_N"/>
</dbReference>
<evidence type="ECO:0000313" key="9">
    <source>
        <dbReference type="Proteomes" id="UP001446337"/>
    </source>
</evidence>
<dbReference type="SUPFAM" id="SSF53850">
    <property type="entry name" value="Periplasmic binding protein-like II"/>
    <property type="match status" value="1"/>
</dbReference>
<dbReference type="STRING" id="32002.BVK87_20655"/>
<evidence type="ECO:0000256" key="2">
    <source>
        <dbReference type="ARBA" id="ARBA00023015"/>
    </source>
</evidence>
<dbReference type="OrthoDB" id="110033at2"/>
<name>A0A3R9FZW7_ACHDE</name>
<dbReference type="InterPro" id="IPR005119">
    <property type="entry name" value="LysR_subst-bd"/>
</dbReference>
<sequence>MSPRSHLGLSKSHELREPSFAQLGVFNAIMISGSVSRAAKLLGMTQSAASKMLRQLEDDTGLALFERTHQRLVPTPQALQLHESVEHLYGSYGVVQRLIGSLANPDHGSVTVAAIPTQAATFLPEAVKRLREKHPGITVTLEILANQPIVERVLNGQADFGLVHDITASPDTHNEDLGPQHLVCVAARGHRFTGLEQVTAQDLKSETFLSYGPQTNFGSFLEIAFSEAALHMPVSVEVTSSAALLALIRAGVGVGLVEPAAIAPFPLDHFVIRPFRPSLLIHSRIMRSRIRPLTRHAELLLEEYRAIVTAPQPDYFLG</sequence>
<dbReference type="Proteomes" id="UP000509782">
    <property type="component" value="Chromosome"/>
</dbReference>
<dbReference type="PANTHER" id="PTHR30427:SF1">
    <property type="entry name" value="TRANSCRIPTIONAL ACTIVATOR PROTEIN LYSR"/>
    <property type="match status" value="1"/>
</dbReference>
<dbReference type="Pfam" id="PF03466">
    <property type="entry name" value="LysR_substrate"/>
    <property type="match status" value="1"/>
</dbReference>
<dbReference type="InterPro" id="IPR036390">
    <property type="entry name" value="WH_DNA-bd_sf"/>
</dbReference>
<dbReference type="Gene3D" id="1.10.10.10">
    <property type="entry name" value="Winged helix-like DNA-binding domain superfamily/Winged helix DNA-binding domain"/>
    <property type="match status" value="1"/>
</dbReference>
<dbReference type="RefSeq" id="WP_062683240.1">
    <property type="nucleotide sequence ID" value="NZ_BLWG01000814.1"/>
</dbReference>
<keyword evidence="4" id="KW-0804">Transcription</keyword>
<evidence type="ECO:0000256" key="4">
    <source>
        <dbReference type="ARBA" id="ARBA00023163"/>
    </source>
</evidence>
<accession>A0A3R9FZW7</accession>
<evidence type="ECO:0000313" key="7">
    <source>
        <dbReference type="EMBL" id="XAN13574.1"/>
    </source>
</evidence>
<dbReference type="PROSITE" id="PS50931">
    <property type="entry name" value="HTH_LYSR"/>
    <property type="match status" value="1"/>
</dbReference>
<evidence type="ECO:0000313" key="6">
    <source>
        <dbReference type="EMBL" id="QKQ45895.1"/>
    </source>
</evidence>
<gene>
    <name evidence="7" type="ORF">AAIK43_19430</name>
    <name evidence="6" type="ORF">FOC81_03955</name>
</gene>
<reference evidence="7 9" key="2">
    <citation type="submission" date="2024-05" db="EMBL/GenBank/DDBJ databases">
        <title>Achromobacter denitrificans. BP1, complete genome.</title>
        <authorList>
            <person name="Zhang B."/>
        </authorList>
    </citation>
    <scope>NUCLEOTIDE SEQUENCE [LARGE SCALE GENOMIC DNA]</scope>
    <source>
        <strain evidence="7 9">BP1</strain>
    </source>
</reference>
<dbReference type="Pfam" id="PF00126">
    <property type="entry name" value="HTH_1"/>
    <property type="match status" value="1"/>
</dbReference>
<dbReference type="PANTHER" id="PTHR30427">
    <property type="entry name" value="TRANSCRIPTIONAL ACTIVATOR PROTEIN LYSR"/>
    <property type="match status" value="1"/>
</dbReference>
<dbReference type="EMBL" id="CP154792">
    <property type="protein sequence ID" value="XAN13574.1"/>
    <property type="molecule type" value="Genomic_DNA"/>
</dbReference>
<dbReference type="GO" id="GO:0003700">
    <property type="term" value="F:DNA-binding transcription factor activity"/>
    <property type="evidence" value="ECO:0007669"/>
    <property type="project" value="InterPro"/>
</dbReference>
<dbReference type="Gene3D" id="3.40.190.290">
    <property type="match status" value="1"/>
</dbReference>
<organism evidence="6 8">
    <name type="scientific">Achromobacter denitrificans</name>
    <name type="common">Alcaligenes denitrificans</name>
    <dbReference type="NCBI Taxonomy" id="32002"/>
    <lineage>
        <taxon>Bacteria</taxon>
        <taxon>Pseudomonadati</taxon>
        <taxon>Pseudomonadota</taxon>
        <taxon>Betaproteobacteria</taxon>
        <taxon>Burkholderiales</taxon>
        <taxon>Alcaligenaceae</taxon>
        <taxon>Achromobacter</taxon>
    </lineage>
</organism>
<dbReference type="GeneID" id="92844757"/>
<evidence type="ECO:0000313" key="8">
    <source>
        <dbReference type="Proteomes" id="UP000509782"/>
    </source>
</evidence>
<dbReference type="PRINTS" id="PR00039">
    <property type="entry name" value="HTHLYSR"/>
</dbReference>
<feature type="domain" description="HTH lysR-type" evidence="5">
    <location>
        <begin position="18"/>
        <end position="75"/>
    </location>
</feature>
<reference evidence="6 8" key="1">
    <citation type="submission" date="2020-05" db="EMBL/GenBank/DDBJ databases">
        <title>FDA dAtabase for Regulatory Grade micrObial Sequences (FDA-ARGOS): Supporting development and validation of Infectious Disease Dx tests.</title>
        <authorList>
            <person name="Sproer C."/>
            <person name="Gronow S."/>
            <person name="Severitt S."/>
            <person name="Schroder I."/>
            <person name="Tallon L."/>
            <person name="Sadzewicz L."/>
            <person name="Zhao X."/>
            <person name="Vavikolanu K."/>
            <person name="Mehta A."/>
            <person name="Aluvathingal J."/>
            <person name="Nadendla S."/>
            <person name="Myers T."/>
            <person name="Yan Y."/>
            <person name="Sichtig H."/>
        </authorList>
    </citation>
    <scope>NUCLEOTIDE SEQUENCE [LARGE SCALE GENOMIC DNA]</scope>
    <source>
        <strain evidence="6 8">FDAARGOS_787</strain>
    </source>
</reference>
<dbReference type="GO" id="GO:0043565">
    <property type="term" value="F:sequence-specific DNA binding"/>
    <property type="evidence" value="ECO:0007669"/>
    <property type="project" value="TreeGrafter"/>
</dbReference>
<dbReference type="EMBL" id="CP054569">
    <property type="protein sequence ID" value="QKQ45895.1"/>
    <property type="molecule type" value="Genomic_DNA"/>
</dbReference>
<dbReference type="SUPFAM" id="SSF46785">
    <property type="entry name" value="Winged helix' DNA-binding domain"/>
    <property type="match status" value="1"/>
</dbReference>
<keyword evidence="2" id="KW-0805">Transcription regulation</keyword>
<dbReference type="Proteomes" id="UP001446337">
    <property type="component" value="Chromosome"/>
</dbReference>
<dbReference type="GO" id="GO:0010628">
    <property type="term" value="P:positive regulation of gene expression"/>
    <property type="evidence" value="ECO:0007669"/>
    <property type="project" value="TreeGrafter"/>
</dbReference>